<dbReference type="AlphaFoldDB" id="A0A7J6NTJ6"/>
<keyword evidence="2" id="KW-0966">Cell projection</keyword>
<reference evidence="2 3" key="1">
    <citation type="submission" date="2020-04" db="EMBL/GenBank/DDBJ databases">
        <title>Perkinsus olseni comparative genomics.</title>
        <authorList>
            <person name="Bogema D.R."/>
        </authorList>
    </citation>
    <scope>NUCLEOTIDE SEQUENCE [LARGE SCALE GENOMIC DNA]</scope>
    <source>
        <strain evidence="2">00978-12</strain>
    </source>
</reference>
<feature type="compositionally biased region" description="Basic residues" evidence="1">
    <location>
        <begin position="420"/>
        <end position="429"/>
    </location>
</feature>
<dbReference type="OrthoDB" id="467442at2759"/>
<gene>
    <name evidence="2" type="primary">TTC26_2</name>
    <name evidence="2" type="ORF">FOZ60_004673</name>
</gene>
<evidence type="ECO:0000313" key="2">
    <source>
        <dbReference type="EMBL" id="KAF4686906.1"/>
    </source>
</evidence>
<feature type="compositionally biased region" description="Low complexity" evidence="1">
    <location>
        <begin position="402"/>
        <end position="416"/>
    </location>
</feature>
<protein>
    <submittedName>
        <fullName evidence="2">Intraflagellar transport protein 56</fullName>
    </submittedName>
</protein>
<keyword evidence="2" id="KW-0282">Flagellum</keyword>
<evidence type="ECO:0000256" key="1">
    <source>
        <dbReference type="SAM" id="MobiDB-lite"/>
    </source>
</evidence>
<feature type="region of interest" description="Disordered" evidence="1">
    <location>
        <begin position="38"/>
        <end position="66"/>
    </location>
</feature>
<organism evidence="2 3">
    <name type="scientific">Perkinsus olseni</name>
    <name type="common">Perkinsus atlanticus</name>
    <dbReference type="NCBI Taxonomy" id="32597"/>
    <lineage>
        <taxon>Eukaryota</taxon>
        <taxon>Sar</taxon>
        <taxon>Alveolata</taxon>
        <taxon>Perkinsozoa</taxon>
        <taxon>Perkinsea</taxon>
        <taxon>Perkinsida</taxon>
        <taxon>Perkinsidae</taxon>
        <taxon>Perkinsus</taxon>
    </lineage>
</organism>
<feature type="compositionally biased region" description="Polar residues" evidence="1">
    <location>
        <begin position="41"/>
        <end position="65"/>
    </location>
</feature>
<dbReference type="Proteomes" id="UP000541610">
    <property type="component" value="Unassembled WGS sequence"/>
</dbReference>
<feature type="compositionally biased region" description="Basic and acidic residues" evidence="1">
    <location>
        <begin position="453"/>
        <end position="464"/>
    </location>
</feature>
<sequence length="464" mass="49723">MYPSIHLGASQGNGNNLVIDERLCNMNLPNLVMMDCDDQQQEQTSSSLPGNHLTIRNSASSSTVATGPGFARDSCPSYAAALASLRTKPLDRGVSKGQGGGAGPFPPATTNPNRGLGEVNAMLTEACSRLLDAVQNPDTQYRDLCIQQARKALLVGQHVYRNGELGAAGCGSSVSPIAANVILDPSWKLPSSPTDVAVKQQQQQQQQSPTTAVAASAATYDDYTSTASNSLPRFDPTAAPPNLTLPTTADMSDASKMKLQPMNAEDHRYDTLYGTDSFLGSRVGGTPMHGGSSNINHKKRQKSYGAPTGVWKNPYGFVSTIYVNKRRVYGPLRKSVEAATRDREALVGVKDIITTVEDMRAFVRDMLKPNDHGGVALSRHATTTTTTTTTTDVCMNLPPNLAAAATSTTPRASRPLPTSPRRRRSRSNKKQQVATLFSSSSSSLQYMHPSSDPTHHSDEVFITI</sequence>
<proteinExistence type="predicted"/>
<dbReference type="EMBL" id="JABANP010000203">
    <property type="protein sequence ID" value="KAF4686906.1"/>
    <property type="molecule type" value="Genomic_DNA"/>
</dbReference>
<feature type="region of interest" description="Disordered" evidence="1">
    <location>
        <begin position="89"/>
        <end position="113"/>
    </location>
</feature>
<comment type="caution">
    <text evidence="2">The sequence shown here is derived from an EMBL/GenBank/DDBJ whole genome shotgun (WGS) entry which is preliminary data.</text>
</comment>
<feature type="region of interest" description="Disordered" evidence="1">
    <location>
        <begin position="402"/>
        <end position="464"/>
    </location>
</feature>
<name>A0A7J6NTJ6_PEROL</name>
<keyword evidence="2" id="KW-0969">Cilium</keyword>
<evidence type="ECO:0000313" key="3">
    <source>
        <dbReference type="Proteomes" id="UP000541610"/>
    </source>
</evidence>
<accession>A0A7J6NTJ6</accession>